<reference evidence="6" key="1">
    <citation type="thesis" date="2020" institute="ProQuest LLC" country="789 East Eisenhower Parkway, Ann Arbor, MI, USA">
        <title>Comparative Genomics and Chromosome Evolution.</title>
        <authorList>
            <person name="Mudd A.B."/>
        </authorList>
    </citation>
    <scope>NUCLEOTIDE SEQUENCE</scope>
    <source>
        <strain evidence="6">237g6f4</strain>
        <tissue evidence="6">Blood</tissue>
    </source>
</reference>
<organism evidence="6 7">
    <name type="scientific">Engystomops pustulosus</name>
    <name type="common">Tungara frog</name>
    <name type="synonym">Physalaemus pustulosus</name>
    <dbReference type="NCBI Taxonomy" id="76066"/>
    <lineage>
        <taxon>Eukaryota</taxon>
        <taxon>Metazoa</taxon>
        <taxon>Chordata</taxon>
        <taxon>Craniata</taxon>
        <taxon>Vertebrata</taxon>
        <taxon>Euteleostomi</taxon>
        <taxon>Amphibia</taxon>
        <taxon>Batrachia</taxon>
        <taxon>Anura</taxon>
        <taxon>Neobatrachia</taxon>
        <taxon>Hyloidea</taxon>
        <taxon>Leptodactylidae</taxon>
        <taxon>Leiuperinae</taxon>
        <taxon>Engystomops</taxon>
    </lineage>
</organism>
<dbReference type="SUPFAM" id="SSF48726">
    <property type="entry name" value="Immunoglobulin"/>
    <property type="match status" value="2"/>
</dbReference>
<feature type="non-terminal residue" evidence="6">
    <location>
        <position position="1"/>
    </location>
</feature>
<feature type="domain" description="Ig-like" evidence="5">
    <location>
        <begin position="74"/>
        <end position="178"/>
    </location>
</feature>
<dbReference type="SMART" id="SM00409">
    <property type="entry name" value="IG"/>
    <property type="match status" value="2"/>
</dbReference>
<dbReference type="SMART" id="SM00408">
    <property type="entry name" value="IGc2"/>
    <property type="match status" value="2"/>
</dbReference>
<dbReference type="PANTHER" id="PTHR35971">
    <property type="entry name" value="SI:DKEY-31G6.6"/>
    <property type="match status" value="1"/>
</dbReference>
<name>A0AAV6YAS7_ENGPU</name>
<protein>
    <recommendedName>
        <fullName evidence="5">Ig-like domain-containing protein</fullName>
    </recommendedName>
</protein>
<comment type="subcellular location">
    <subcellularLocation>
        <location evidence="1">Cytoplasm</location>
    </subcellularLocation>
</comment>
<proteinExistence type="predicted"/>
<dbReference type="Gene3D" id="2.60.40.10">
    <property type="entry name" value="Immunoglobulins"/>
    <property type="match status" value="2"/>
</dbReference>
<dbReference type="FunFam" id="2.60.40.10:FF:000214">
    <property type="entry name" value="titin isoform X1"/>
    <property type="match status" value="1"/>
</dbReference>
<sequence length="180" mass="19476">ELEPSIVDPLQNVSVEEGEDAIFKCKVSKDNAPGVQWCLAGVPLQANEMNEMAVHKGKIHTLTLKKVSLEDSGPVSFRVGQNTTAAQLEVKAAALNFTKPLQPLEVEEKREAVLHCELSKPNVTGEWRKGGSAIKSGGKYEISVTGQTQTLCIKEVTTEDSGEYSCNVGNEKTSAKLHVK</sequence>
<dbReference type="InterPro" id="IPR007110">
    <property type="entry name" value="Ig-like_dom"/>
</dbReference>
<dbReference type="InterPro" id="IPR003598">
    <property type="entry name" value="Ig_sub2"/>
</dbReference>
<dbReference type="GO" id="GO:0005737">
    <property type="term" value="C:cytoplasm"/>
    <property type="evidence" value="ECO:0007669"/>
    <property type="project" value="UniProtKB-SubCell"/>
</dbReference>
<evidence type="ECO:0000313" key="7">
    <source>
        <dbReference type="Proteomes" id="UP000824782"/>
    </source>
</evidence>
<feature type="domain" description="Ig-like" evidence="5">
    <location>
        <begin position="4"/>
        <end position="73"/>
    </location>
</feature>
<comment type="caution">
    <text evidence="6">The sequence shown here is derived from an EMBL/GenBank/DDBJ whole genome shotgun (WGS) entry which is preliminary data.</text>
</comment>
<keyword evidence="3" id="KW-0597">Phosphoprotein</keyword>
<evidence type="ECO:0000259" key="5">
    <source>
        <dbReference type="PROSITE" id="PS50835"/>
    </source>
</evidence>
<keyword evidence="7" id="KW-1185">Reference proteome</keyword>
<dbReference type="FunFam" id="2.60.40.10:FF:000421">
    <property type="entry name" value="LOW QUALITY PROTEIN: obscurin"/>
    <property type="match status" value="1"/>
</dbReference>
<dbReference type="Proteomes" id="UP000824782">
    <property type="component" value="Unassembled WGS sequence"/>
</dbReference>
<feature type="non-terminal residue" evidence="6">
    <location>
        <position position="180"/>
    </location>
</feature>
<dbReference type="PROSITE" id="PS50835">
    <property type="entry name" value="IG_LIKE"/>
    <property type="match status" value="2"/>
</dbReference>
<keyword evidence="2" id="KW-0963">Cytoplasm</keyword>
<gene>
    <name evidence="6" type="ORF">GDO81_018753</name>
</gene>
<dbReference type="InterPro" id="IPR013783">
    <property type="entry name" value="Ig-like_fold"/>
</dbReference>
<dbReference type="EMBL" id="WNYA01093806">
    <property type="protein sequence ID" value="KAG8534709.1"/>
    <property type="molecule type" value="Genomic_DNA"/>
</dbReference>
<evidence type="ECO:0000256" key="3">
    <source>
        <dbReference type="ARBA" id="ARBA00022553"/>
    </source>
</evidence>
<dbReference type="AlphaFoldDB" id="A0AAV6YAS7"/>
<dbReference type="InterPro" id="IPR036179">
    <property type="entry name" value="Ig-like_dom_sf"/>
</dbReference>
<evidence type="ECO:0000256" key="2">
    <source>
        <dbReference type="ARBA" id="ARBA00022490"/>
    </source>
</evidence>
<dbReference type="InterPro" id="IPR003599">
    <property type="entry name" value="Ig_sub"/>
</dbReference>
<dbReference type="InterPro" id="IPR052385">
    <property type="entry name" value="Obscurin/Obscurin-like_Reg"/>
</dbReference>
<evidence type="ECO:0000256" key="4">
    <source>
        <dbReference type="ARBA" id="ARBA00023157"/>
    </source>
</evidence>
<evidence type="ECO:0000313" key="6">
    <source>
        <dbReference type="EMBL" id="KAG8534709.1"/>
    </source>
</evidence>
<evidence type="ECO:0000256" key="1">
    <source>
        <dbReference type="ARBA" id="ARBA00004496"/>
    </source>
</evidence>
<accession>A0AAV6YAS7</accession>
<dbReference type="Pfam" id="PF07679">
    <property type="entry name" value="I-set"/>
    <property type="match status" value="2"/>
</dbReference>
<dbReference type="PANTHER" id="PTHR35971:SF4">
    <property type="entry name" value="OBSCURIN"/>
    <property type="match status" value="1"/>
</dbReference>
<keyword evidence="4" id="KW-1015">Disulfide bond</keyword>
<dbReference type="InterPro" id="IPR013098">
    <property type="entry name" value="Ig_I-set"/>
</dbReference>